<dbReference type="InterPro" id="IPR012338">
    <property type="entry name" value="Beta-lactam/transpept-like"/>
</dbReference>
<accession>A0ABP6P5Y0</accession>
<dbReference type="Pfam" id="PF00144">
    <property type="entry name" value="Beta-lactamase"/>
    <property type="match status" value="1"/>
</dbReference>
<name>A0ABP6P5Y0_9ACTN</name>
<evidence type="ECO:0000259" key="2">
    <source>
        <dbReference type="Pfam" id="PF00144"/>
    </source>
</evidence>
<keyword evidence="4" id="KW-1185">Reference proteome</keyword>
<dbReference type="Proteomes" id="UP001499924">
    <property type="component" value="Unassembled WGS sequence"/>
</dbReference>
<protein>
    <recommendedName>
        <fullName evidence="2">Beta-lactamase-related domain-containing protein</fullName>
    </recommendedName>
</protein>
<comment type="caution">
    <text evidence="3">The sequence shown here is derived from an EMBL/GenBank/DDBJ whole genome shotgun (WGS) entry which is preliminary data.</text>
</comment>
<feature type="compositionally biased region" description="Basic and acidic residues" evidence="1">
    <location>
        <begin position="475"/>
        <end position="486"/>
    </location>
</feature>
<dbReference type="EMBL" id="BAAAVV010000004">
    <property type="protein sequence ID" value="GAA3168473.1"/>
    <property type="molecule type" value="Genomic_DNA"/>
</dbReference>
<reference evidence="4" key="1">
    <citation type="journal article" date="2019" name="Int. J. Syst. Evol. Microbiol.">
        <title>The Global Catalogue of Microorganisms (GCM) 10K type strain sequencing project: providing services to taxonomists for standard genome sequencing and annotation.</title>
        <authorList>
            <consortium name="The Broad Institute Genomics Platform"/>
            <consortium name="The Broad Institute Genome Sequencing Center for Infectious Disease"/>
            <person name="Wu L."/>
            <person name="Ma J."/>
        </authorList>
    </citation>
    <scope>NUCLEOTIDE SEQUENCE [LARGE SCALE GENOMIC DNA]</scope>
    <source>
        <strain evidence="4">JCM 15614</strain>
    </source>
</reference>
<feature type="domain" description="Beta-lactamase-related" evidence="2">
    <location>
        <begin position="10"/>
        <end position="338"/>
    </location>
</feature>
<sequence length="504" mass="53916">MGSVGDRALDDRIARVLNRHAAVGLAVGVVRAGAPASFSTHGLADVVSGTPVSEDTAFRVGSITKTFTAIAAMQLVERGWLGLDAPVADHLRTFRLVAADPRWRPATLRHLLTHTAGIGEVRRPGDLLRPVFGEMVRPGRPVPPLAAYYRRGVRLRAEPGTRWRYTGHGFAVVGQVVEDVTGVPLGRYLRRHFFEPLGMTGTRLSPPDPVGRLATGYALGRAGVRRVPDLQQVTAAAGAAVSTPRDMARYLAALLGGGANAHGAVLTPSSMATMFAPQYRPDRRIPGMGLAFFRGDAGGRAVVEHGGLVPGFDSQIVVAPDDGVAVMAFTNGTRGGMFWLPAETDVLLRAELGIAPETVRGDVPQRPESWGDLCGRYRLPGPLTDARARAMAGAGVDVVVRGDRLWLRVRTPVPVARRGFPLHPDDPADPDVFRLDLSRFGMATARVVVSRAPDGRACAVHFDRGQLLSAHRRGTRPDPVTDRQEEQPCSTSHRSTSKPGPPAS</sequence>
<proteinExistence type="predicted"/>
<feature type="compositionally biased region" description="Polar residues" evidence="1">
    <location>
        <begin position="487"/>
        <end position="498"/>
    </location>
</feature>
<dbReference type="SUPFAM" id="SSF56601">
    <property type="entry name" value="beta-lactamase/transpeptidase-like"/>
    <property type="match status" value="1"/>
</dbReference>
<dbReference type="PANTHER" id="PTHR43283">
    <property type="entry name" value="BETA-LACTAMASE-RELATED"/>
    <property type="match status" value="1"/>
</dbReference>
<evidence type="ECO:0000313" key="3">
    <source>
        <dbReference type="EMBL" id="GAA3168473.1"/>
    </source>
</evidence>
<dbReference type="PANTHER" id="PTHR43283:SF18">
    <property type="match status" value="1"/>
</dbReference>
<dbReference type="InterPro" id="IPR050789">
    <property type="entry name" value="Diverse_Enzym_Activities"/>
</dbReference>
<evidence type="ECO:0000313" key="4">
    <source>
        <dbReference type="Proteomes" id="UP001499924"/>
    </source>
</evidence>
<dbReference type="InterPro" id="IPR001466">
    <property type="entry name" value="Beta-lactam-related"/>
</dbReference>
<organism evidence="3 4">
    <name type="scientific">Blastococcus jejuensis</name>
    <dbReference type="NCBI Taxonomy" id="351224"/>
    <lineage>
        <taxon>Bacteria</taxon>
        <taxon>Bacillati</taxon>
        <taxon>Actinomycetota</taxon>
        <taxon>Actinomycetes</taxon>
        <taxon>Geodermatophilales</taxon>
        <taxon>Geodermatophilaceae</taxon>
        <taxon>Blastococcus</taxon>
    </lineage>
</organism>
<feature type="region of interest" description="Disordered" evidence="1">
    <location>
        <begin position="469"/>
        <end position="504"/>
    </location>
</feature>
<evidence type="ECO:0000256" key="1">
    <source>
        <dbReference type="SAM" id="MobiDB-lite"/>
    </source>
</evidence>
<dbReference type="RefSeq" id="WP_344688861.1">
    <property type="nucleotide sequence ID" value="NZ_BAAAVV010000004.1"/>
</dbReference>
<gene>
    <name evidence="3" type="ORF">GCM10010531_21660</name>
</gene>
<dbReference type="Gene3D" id="3.40.710.10">
    <property type="entry name" value="DD-peptidase/beta-lactamase superfamily"/>
    <property type="match status" value="1"/>
</dbReference>